<dbReference type="OrthoDB" id="2212884at2"/>
<dbReference type="SUPFAM" id="SSF53335">
    <property type="entry name" value="S-adenosyl-L-methionine-dependent methyltransferases"/>
    <property type="match status" value="1"/>
</dbReference>
<dbReference type="Gene3D" id="3.40.50.150">
    <property type="entry name" value="Vaccinia Virus protein VP39"/>
    <property type="match status" value="1"/>
</dbReference>
<dbReference type="AlphaFoldDB" id="A0A1L4FSX3"/>
<keyword evidence="2" id="KW-1185">Reference proteome</keyword>
<dbReference type="KEGG" id="mpul:BLA55_03475"/>
<reference evidence="2" key="1">
    <citation type="submission" date="2016-10" db="EMBL/GenBank/DDBJ databases">
        <authorList>
            <person name="Beylefeld A."/>
            <person name="Abolnik C."/>
        </authorList>
    </citation>
    <scope>NUCLEOTIDE SEQUENCE [LARGE SCALE GENOMIC DNA]</scope>
    <source>
        <strain evidence="2">B359_6</strain>
    </source>
</reference>
<proteinExistence type="predicted"/>
<accession>A0A1L4FSX3</accession>
<evidence type="ECO:0000313" key="1">
    <source>
        <dbReference type="EMBL" id="APJ38694.1"/>
    </source>
</evidence>
<dbReference type="Proteomes" id="UP000184322">
    <property type="component" value="Chromosome"/>
</dbReference>
<evidence type="ECO:0000313" key="2">
    <source>
        <dbReference type="Proteomes" id="UP000184322"/>
    </source>
</evidence>
<organism evidence="1 2">
    <name type="scientific">Mycoplasmopsis pullorum</name>
    <dbReference type="NCBI Taxonomy" id="48003"/>
    <lineage>
        <taxon>Bacteria</taxon>
        <taxon>Bacillati</taxon>
        <taxon>Mycoplasmatota</taxon>
        <taxon>Mycoplasmoidales</taxon>
        <taxon>Metamycoplasmataceae</taxon>
        <taxon>Mycoplasmopsis</taxon>
    </lineage>
</organism>
<dbReference type="RefSeq" id="WP_073372699.1">
    <property type="nucleotide sequence ID" value="NZ_CP017813.1"/>
</dbReference>
<sequence>MNSNNKFVIWDLFDDMNRCYYHSLKDEFEIYSIGIRKHKENYRQIDLSILNNQLFEQLNQLPLPDIILASPPCNSWSRANTNTTFVENVEIQEYKTNISFKNFEFYDKHNLQAQPSKIRNPISKVKLFLNGFSTALATAEIIKYYKPKYFVIENPQSSKIWKMFNFSQKYIKNLTFYGNYDENFPKKPTIFLSNIDLNLQINKVKNYKNLNSVSRKKRSDIPQSLIKEIVEKFKNDYQNK</sequence>
<name>A0A1L4FSX3_9BACT</name>
<dbReference type="EMBL" id="CP017813">
    <property type="protein sequence ID" value="APJ38694.1"/>
    <property type="molecule type" value="Genomic_DNA"/>
</dbReference>
<gene>
    <name evidence="1" type="ORF">BLA55_03475</name>
</gene>
<dbReference type="STRING" id="48003.BLA55_03475"/>
<dbReference type="InterPro" id="IPR029063">
    <property type="entry name" value="SAM-dependent_MTases_sf"/>
</dbReference>
<protein>
    <recommendedName>
        <fullName evidence="3">DNA (cytosine-5-)-methyltransferase</fullName>
    </recommendedName>
</protein>
<evidence type="ECO:0008006" key="3">
    <source>
        <dbReference type="Google" id="ProtNLM"/>
    </source>
</evidence>